<dbReference type="PROSITE" id="PS51257">
    <property type="entry name" value="PROKAR_LIPOPROTEIN"/>
    <property type="match status" value="1"/>
</dbReference>
<feature type="signal peptide" evidence="1">
    <location>
        <begin position="1"/>
        <end position="21"/>
    </location>
</feature>
<evidence type="ECO:0000256" key="1">
    <source>
        <dbReference type="SAM" id="SignalP"/>
    </source>
</evidence>
<sequence length="346" mass="39585">MNMKHISIFMMFLLSMLLLTASCNDEWTKEQYVQYVSFKAPLNDNGVTAVYVPYSRHTDDGNLQFGEAGLSNYLLPLIMSGSTQNGNNITVHVAHDTDTLGILNYARYQNRSDLYYVDMSNYATYPETVAVNSGEDIGLLDIRFNFKNIDMVDKWVLPIKILNDASYGYAAHPRKNYAKAMLRIYPYNNFSGDYSATTLTLANSDDPANAIGLETSRAYVVDENTVFFYAGNIDETRTDRAKYKIYARFNGETQGTVTFWSDNADLKFQTDGKASFRVYEQMDEVRPYLKHRYVIINNVNYTYVDYTSVPGYEMSYTAQGTLTLERKLNTQIKNPDYAIQWSEEGQ</sequence>
<accession>E7RRJ4</accession>
<dbReference type="EMBL" id="AEPE02000005">
    <property type="protein sequence ID" value="EFZ36882.1"/>
    <property type="molecule type" value="Genomic_DNA"/>
</dbReference>
<dbReference type="AlphaFoldDB" id="E7RRJ4"/>
<evidence type="ECO:0008006" key="6">
    <source>
        <dbReference type="Google" id="ProtNLM"/>
    </source>
</evidence>
<keyword evidence="5" id="KW-1185">Reference proteome</keyword>
<feature type="chain" id="PRO_5003221503" description="DUF4973 domain-containing protein" evidence="1">
    <location>
        <begin position="22"/>
        <end position="346"/>
    </location>
</feature>
<dbReference type="Pfam" id="PF16343">
    <property type="entry name" value="DUF4973"/>
    <property type="match status" value="1"/>
</dbReference>
<name>E7RRJ4_9BACT</name>
<dbReference type="InterPro" id="IPR025371">
    <property type="entry name" value="BT_3044-like_C"/>
</dbReference>
<reference evidence="4" key="1">
    <citation type="submission" date="2011-01" db="EMBL/GenBank/DDBJ databases">
        <authorList>
            <person name="Muzny D."/>
            <person name="Qin X."/>
            <person name="Buhay C."/>
            <person name="Dugan-Rocha S."/>
            <person name="Ding Y."/>
            <person name="Chen G."/>
            <person name="Hawes A."/>
            <person name="Holder M."/>
            <person name="Jhangiani S."/>
            <person name="Johnson A."/>
            <person name="Khan Z."/>
            <person name="Li Z."/>
            <person name="Liu W."/>
            <person name="Liu X."/>
            <person name="Perez L."/>
            <person name="Shen H."/>
            <person name="Wang Q."/>
            <person name="Watt J."/>
            <person name="Xi L."/>
            <person name="Xin Y."/>
            <person name="Zhou J."/>
            <person name="Deng J."/>
            <person name="Jiang H."/>
            <person name="Liu Y."/>
            <person name="Qu J."/>
            <person name="Song X.-Z."/>
            <person name="Zhang L."/>
            <person name="Villasana D."/>
            <person name="Johnson A."/>
            <person name="Liu J."/>
            <person name="Liyanage D."/>
            <person name="Lorensuhewa L."/>
            <person name="Robinson T."/>
            <person name="Song A."/>
            <person name="Song B.-B."/>
            <person name="Dinh H."/>
            <person name="Thornton R."/>
            <person name="Coyle M."/>
            <person name="Francisco L."/>
            <person name="Jackson L."/>
            <person name="Javaid M."/>
            <person name="Korchina V."/>
            <person name="Kovar C."/>
            <person name="Mata R."/>
            <person name="Mathew T."/>
            <person name="Ngo R."/>
            <person name="Nguyen L."/>
            <person name="Nguyen N."/>
            <person name="Okwuonu G."/>
            <person name="Ongeri F."/>
            <person name="Pham C."/>
            <person name="Simmons D."/>
            <person name="Wilczek-Boney K."/>
            <person name="Hale W."/>
            <person name="Jakkamsetti A."/>
            <person name="Pham P."/>
            <person name="Ruth R."/>
            <person name="San Lucas F."/>
            <person name="Warren J."/>
            <person name="Zhang J."/>
            <person name="Zhao Z."/>
            <person name="Zhou C."/>
            <person name="Zhu D."/>
            <person name="Lee S."/>
            <person name="Bess C."/>
            <person name="Blankenburg K."/>
            <person name="Forbes L."/>
            <person name="Fu Q."/>
            <person name="Gubbala S."/>
            <person name="Hirani K."/>
            <person name="Jayaseelan J.C."/>
            <person name="Lara F."/>
            <person name="Munidasa M."/>
            <person name="Palculict T."/>
            <person name="Patil S."/>
            <person name="Pu L.-L."/>
            <person name="Saada N."/>
            <person name="Tang L."/>
            <person name="Weissenberger G."/>
            <person name="Zhu Y."/>
            <person name="Hemphill L."/>
            <person name="Shang Y."/>
            <person name="Youmans B."/>
            <person name="Ayvaz T."/>
            <person name="Ross M."/>
            <person name="Santibanez J."/>
            <person name="Aqrawi P."/>
            <person name="Gross S."/>
            <person name="Joshi V."/>
            <person name="Fowler G."/>
            <person name="Nazareth L."/>
            <person name="Reid J."/>
            <person name="Worley K."/>
            <person name="Petrosino J."/>
            <person name="Highlander S."/>
            <person name="Gibbs R."/>
        </authorList>
    </citation>
    <scope>NUCLEOTIDE SEQUENCE [LARGE SCALE GENOMIC DNA]</scope>
    <source>
        <strain evidence="4">ATCC 33269</strain>
    </source>
</reference>
<keyword evidence="1" id="KW-0732">Signal</keyword>
<dbReference type="InterPro" id="IPR032509">
    <property type="entry name" value="DUF4973"/>
</dbReference>
<proteinExistence type="predicted"/>
<feature type="domain" description="BT-3044-like C-terminal" evidence="2">
    <location>
        <begin position="179"/>
        <end position="323"/>
    </location>
</feature>
<evidence type="ECO:0000259" key="3">
    <source>
        <dbReference type="Pfam" id="PF16343"/>
    </source>
</evidence>
<dbReference type="Pfam" id="PF14274">
    <property type="entry name" value="BT_3044-like_C"/>
    <property type="match status" value="1"/>
</dbReference>
<dbReference type="RefSeq" id="WP_004369968.1">
    <property type="nucleotide sequence ID" value="NZ_GL833119.1"/>
</dbReference>
<organism evidence="4 5">
    <name type="scientific">Hoylesella oralis ATCC 33269</name>
    <dbReference type="NCBI Taxonomy" id="873533"/>
    <lineage>
        <taxon>Bacteria</taxon>
        <taxon>Pseudomonadati</taxon>
        <taxon>Bacteroidota</taxon>
        <taxon>Bacteroidia</taxon>
        <taxon>Bacteroidales</taxon>
        <taxon>Prevotellaceae</taxon>
        <taxon>Hoylesella</taxon>
    </lineage>
</organism>
<dbReference type="STRING" id="28134.SAMN05444288_1432"/>
<dbReference type="HOGENOM" id="CLU_835911_0_0_10"/>
<dbReference type="eggNOG" id="ENOG502Z9Y4">
    <property type="taxonomic scope" value="Bacteria"/>
</dbReference>
<gene>
    <name evidence="4" type="ORF">HMPREF0663_11795</name>
</gene>
<dbReference type="Proteomes" id="UP000005580">
    <property type="component" value="Unassembled WGS sequence"/>
</dbReference>
<evidence type="ECO:0000259" key="2">
    <source>
        <dbReference type="Pfam" id="PF14274"/>
    </source>
</evidence>
<comment type="caution">
    <text evidence="4">The sequence shown here is derived from an EMBL/GenBank/DDBJ whole genome shotgun (WGS) entry which is preliminary data.</text>
</comment>
<protein>
    <recommendedName>
        <fullName evidence="6">DUF4973 domain-containing protein</fullName>
    </recommendedName>
</protein>
<dbReference type="Gene3D" id="2.60.40.1740">
    <property type="entry name" value="hypothetical protein (bacova_03559)"/>
    <property type="match status" value="1"/>
</dbReference>
<feature type="domain" description="DUF4973" evidence="3">
    <location>
        <begin position="27"/>
        <end position="164"/>
    </location>
</feature>
<dbReference type="Gene3D" id="2.40.128.440">
    <property type="entry name" value="Uncharacterised protein PF14274, DUF4361"/>
    <property type="match status" value="1"/>
</dbReference>
<evidence type="ECO:0000313" key="4">
    <source>
        <dbReference type="EMBL" id="EFZ36882.1"/>
    </source>
</evidence>
<evidence type="ECO:0000313" key="5">
    <source>
        <dbReference type="Proteomes" id="UP000005580"/>
    </source>
</evidence>